<dbReference type="PANTHER" id="PTHR14239">
    <property type="entry name" value="DUDULIN-RELATED"/>
    <property type="match status" value="1"/>
</dbReference>
<proteinExistence type="predicted"/>
<dbReference type="Gene3D" id="3.40.50.720">
    <property type="entry name" value="NAD(P)-binding Rossmann-like Domain"/>
    <property type="match status" value="1"/>
</dbReference>
<keyword evidence="4" id="KW-1185">Reference proteome</keyword>
<accession>A0ABD5ZIT9</accession>
<dbReference type="InterPro" id="IPR036291">
    <property type="entry name" value="NAD(P)-bd_dom_sf"/>
</dbReference>
<feature type="domain" description="Pyrroline-5-carboxylate reductase catalytic N-terminal" evidence="2">
    <location>
        <begin position="5"/>
        <end position="97"/>
    </location>
</feature>
<dbReference type="Proteomes" id="UP001596481">
    <property type="component" value="Unassembled WGS sequence"/>
</dbReference>
<dbReference type="SUPFAM" id="SSF51735">
    <property type="entry name" value="NAD(P)-binding Rossmann-fold domains"/>
    <property type="match status" value="1"/>
</dbReference>
<dbReference type="AlphaFoldDB" id="A0ABD5ZIT9"/>
<reference evidence="3 4" key="1">
    <citation type="journal article" date="2019" name="Int. J. Syst. Evol. Microbiol.">
        <title>The Global Catalogue of Microorganisms (GCM) 10K type strain sequencing project: providing services to taxonomists for standard genome sequencing and annotation.</title>
        <authorList>
            <consortium name="The Broad Institute Genomics Platform"/>
            <consortium name="The Broad Institute Genome Sequencing Center for Infectious Disease"/>
            <person name="Wu L."/>
            <person name="Ma J."/>
        </authorList>
    </citation>
    <scope>NUCLEOTIDE SEQUENCE [LARGE SCALE GENOMIC DNA]</scope>
    <source>
        <strain evidence="3 4">DSM 29988</strain>
    </source>
</reference>
<evidence type="ECO:0000313" key="3">
    <source>
        <dbReference type="EMBL" id="MFC7204818.1"/>
    </source>
</evidence>
<dbReference type="InterPro" id="IPR051267">
    <property type="entry name" value="STEAP_metalloreductase"/>
</dbReference>
<gene>
    <name evidence="3" type="ORF">ACFQJC_14970</name>
</gene>
<dbReference type="Pfam" id="PF03807">
    <property type="entry name" value="F420_oxidored"/>
    <property type="match status" value="1"/>
</dbReference>
<organism evidence="3 4">
    <name type="scientific">Haloferax namakaokahaiae</name>
    <dbReference type="NCBI Taxonomy" id="1748331"/>
    <lineage>
        <taxon>Archaea</taxon>
        <taxon>Methanobacteriati</taxon>
        <taxon>Methanobacteriota</taxon>
        <taxon>Stenosarchaea group</taxon>
        <taxon>Halobacteria</taxon>
        <taxon>Halobacteriales</taxon>
        <taxon>Haloferacaceae</taxon>
        <taxon>Haloferax</taxon>
    </lineage>
</organism>
<evidence type="ECO:0000256" key="1">
    <source>
        <dbReference type="ARBA" id="ARBA00023002"/>
    </source>
</evidence>
<protein>
    <submittedName>
        <fullName evidence="3">NADPH-dependent F420 reductase</fullName>
    </submittedName>
</protein>
<comment type="caution">
    <text evidence="3">The sequence shown here is derived from an EMBL/GenBank/DDBJ whole genome shotgun (WGS) entry which is preliminary data.</text>
</comment>
<dbReference type="RefSeq" id="WP_390224838.1">
    <property type="nucleotide sequence ID" value="NZ_JBHTAA010000005.1"/>
</dbReference>
<sequence>MVENRIGILGSGDVGRALGRGFARHGWDVMLGTRSPDALEQWADETTGTVSVGTFDEAASHGDIVVLAVLGEAAEAVVDMAGPENFEGKLVLDATNPLEFSEGEAHLLYGGTDSLGERIQARIPDASVVKCFNTVTNSQMIDPEFDAETPPMLICGDDPWAKERTEEMLVELGWPGAMDVGDIKSARYLEAIVPLWVRVGSNLGTWSHAFKAVQ</sequence>
<evidence type="ECO:0000313" key="4">
    <source>
        <dbReference type="Proteomes" id="UP001596481"/>
    </source>
</evidence>
<keyword evidence="1" id="KW-0560">Oxidoreductase</keyword>
<dbReference type="InterPro" id="IPR028939">
    <property type="entry name" value="P5C_Rdtase_cat_N"/>
</dbReference>
<dbReference type="EMBL" id="JBHTAA010000005">
    <property type="protein sequence ID" value="MFC7204818.1"/>
    <property type="molecule type" value="Genomic_DNA"/>
</dbReference>
<name>A0ABD5ZIT9_9EURY</name>
<dbReference type="GO" id="GO:0016491">
    <property type="term" value="F:oxidoreductase activity"/>
    <property type="evidence" value="ECO:0007669"/>
    <property type="project" value="UniProtKB-KW"/>
</dbReference>
<evidence type="ECO:0000259" key="2">
    <source>
        <dbReference type="Pfam" id="PF03807"/>
    </source>
</evidence>